<accession>B2ICE9</accession>
<evidence type="ECO:0000256" key="1">
    <source>
        <dbReference type="SAM" id="Phobius"/>
    </source>
</evidence>
<name>B2ICE9_BEII9</name>
<evidence type="ECO:0000313" key="3">
    <source>
        <dbReference type="Proteomes" id="UP000001695"/>
    </source>
</evidence>
<gene>
    <name evidence="2" type="ordered locus">Bind_3185</name>
</gene>
<feature type="transmembrane region" description="Helical" evidence="1">
    <location>
        <begin position="20"/>
        <end position="42"/>
    </location>
</feature>
<dbReference type="OrthoDB" id="9983886at2"/>
<dbReference type="HOGENOM" id="CLU_2380406_0_0_5"/>
<keyword evidence="1" id="KW-1133">Transmembrane helix</keyword>
<dbReference type="KEGG" id="bid:Bind_3185"/>
<protein>
    <submittedName>
        <fullName evidence="2">Uncharacterized protein</fullName>
    </submittedName>
</protein>
<dbReference type="STRING" id="395963.Bind_3185"/>
<keyword evidence="1" id="KW-0472">Membrane</keyword>
<reference evidence="2 3" key="2">
    <citation type="journal article" date="2010" name="J. Bacteriol.">
        <title>Complete genome sequence of Beijerinckia indica subsp. indica.</title>
        <authorList>
            <person name="Tamas I."/>
            <person name="Dedysh S.N."/>
            <person name="Liesack W."/>
            <person name="Stott M.B."/>
            <person name="Alam M."/>
            <person name="Murrell J.C."/>
            <person name="Dunfield P.F."/>
        </authorList>
    </citation>
    <scope>NUCLEOTIDE SEQUENCE [LARGE SCALE GENOMIC DNA]</scope>
    <source>
        <strain evidence="3">ATCC 9039 / DSM 1715 / NCIMB 8712</strain>
    </source>
</reference>
<evidence type="ECO:0000313" key="2">
    <source>
        <dbReference type="EMBL" id="ACB96745.1"/>
    </source>
</evidence>
<proteinExistence type="predicted"/>
<reference evidence="3" key="1">
    <citation type="submission" date="2008-03" db="EMBL/GenBank/DDBJ databases">
        <title>Complete sequence of chromosome of Beijerinckia indica subsp. indica ATCC 9039.</title>
        <authorList>
            <consortium name="US DOE Joint Genome Institute"/>
            <person name="Copeland A."/>
            <person name="Lucas S."/>
            <person name="Lapidus A."/>
            <person name="Glavina del Rio T."/>
            <person name="Dalin E."/>
            <person name="Tice H."/>
            <person name="Bruce D."/>
            <person name="Goodwin L."/>
            <person name="Pitluck S."/>
            <person name="LaButti K."/>
            <person name="Schmutz J."/>
            <person name="Larimer F."/>
            <person name="Land M."/>
            <person name="Hauser L."/>
            <person name="Kyrpides N."/>
            <person name="Mikhailova N."/>
            <person name="Dunfield P.F."/>
            <person name="Dedysh S.N."/>
            <person name="Liesack W."/>
            <person name="Saw J.H."/>
            <person name="Alam M."/>
            <person name="Chen Y."/>
            <person name="Murrell J.C."/>
            <person name="Richardson P."/>
        </authorList>
    </citation>
    <scope>NUCLEOTIDE SEQUENCE [LARGE SCALE GENOMIC DNA]</scope>
    <source>
        <strain evidence="3">ATCC 9039 / DSM 1715 / NCIMB 8712</strain>
    </source>
</reference>
<dbReference type="AlphaFoldDB" id="B2ICE9"/>
<keyword evidence="1" id="KW-0812">Transmembrane</keyword>
<dbReference type="Proteomes" id="UP000001695">
    <property type="component" value="Chromosome"/>
</dbReference>
<keyword evidence="3" id="KW-1185">Reference proteome</keyword>
<dbReference type="RefSeq" id="WP_012386093.1">
    <property type="nucleotide sequence ID" value="NC_010581.1"/>
</dbReference>
<dbReference type="EMBL" id="CP001016">
    <property type="protein sequence ID" value="ACB96745.1"/>
    <property type="molecule type" value="Genomic_DNA"/>
</dbReference>
<organism evidence="2 3">
    <name type="scientific">Beijerinckia indica subsp. indica (strain ATCC 9039 / DSM 1715 / NCIMB 8712)</name>
    <dbReference type="NCBI Taxonomy" id="395963"/>
    <lineage>
        <taxon>Bacteria</taxon>
        <taxon>Pseudomonadati</taxon>
        <taxon>Pseudomonadota</taxon>
        <taxon>Alphaproteobacteria</taxon>
        <taxon>Hyphomicrobiales</taxon>
        <taxon>Beijerinckiaceae</taxon>
        <taxon>Beijerinckia</taxon>
    </lineage>
</organism>
<sequence length="94" mass="10528">MPTSLPPRVEPRPDEDSECLEAIGLTLFYLGGCVFYACLIVGWSVKKLVTDRELPGLLVSLCRSWLACCCFWLARKLLKFGVFLAPYVEGKNNV</sequence>